<keyword evidence="2" id="KW-1185">Reference proteome</keyword>
<dbReference type="InterPro" id="IPR023393">
    <property type="entry name" value="START-like_dom_sf"/>
</dbReference>
<organism evidence="1 2">
    <name type="scientific">Herbiconiux oxytropis</name>
    <dbReference type="NCBI Taxonomy" id="2970915"/>
    <lineage>
        <taxon>Bacteria</taxon>
        <taxon>Bacillati</taxon>
        <taxon>Actinomycetota</taxon>
        <taxon>Actinomycetes</taxon>
        <taxon>Micrococcales</taxon>
        <taxon>Microbacteriaceae</taxon>
        <taxon>Herbiconiux</taxon>
    </lineage>
</organism>
<sequence length="170" mass="18850">MKPVVFTEVVDTAVSARLAFDRVVPRDDADLFTGYLVLPAVTGISDQTGAWTTPGSRRTVHLSDGGTFREHLLRHAPPAERAAPPAAAPPAAGEFDYRVTDFTGALSHLVSGASARWRFEPTSSGSRIRWTYEYVPLPRRRFVVERLIGPIWRRYMRRSLLVCARVAEGA</sequence>
<evidence type="ECO:0008006" key="3">
    <source>
        <dbReference type="Google" id="ProtNLM"/>
    </source>
</evidence>
<comment type="caution">
    <text evidence="1">The sequence shown here is derived from an EMBL/GenBank/DDBJ whole genome shotgun (WGS) entry which is preliminary data.</text>
</comment>
<evidence type="ECO:0000313" key="2">
    <source>
        <dbReference type="Proteomes" id="UP001165587"/>
    </source>
</evidence>
<dbReference type="Proteomes" id="UP001165587">
    <property type="component" value="Unassembled WGS sequence"/>
</dbReference>
<dbReference type="AlphaFoldDB" id="A0AA42BTV9"/>
<protein>
    <recommendedName>
        <fullName evidence="3">SRPBCC family protein</fullName>
    </recommendedName>
</protein>
<dbReference type="EMBL" id="JANLCK010000004">
    <property type="protein sequence ID" value="MCS5726247.1"/>
    <property type="molecule type" value="Genomic_DNA"/>
</dbReference>
<accession>A0AA42BTV9</accession>
<name>A0AA42BTV9_9MICO</name>
<evidence type="ECO:0000313" key="1">
    <source>
        <dbReference type="EMBL" id="MCS5726247.1"/>
    </source>
</evidence>
<dbReference type="SUPFAM" id="SSF55961">
    <property type="entry name" value="Bet v1-like"/>
    <property type="match status" value="1"/>
</dbReference>
<dbReference type="RefSeq" id="WP_259527643.1">
    <property type="nucleotide sequence ID" value="NZ_JANLCK010000004.1"/>
</dbReference>
<reference evidence="1" key="1">
    <citation type="submission" date="2022-08" db="EMBL/GenBank/DDBJ databases">
        <authorList>
            <person name="Deng Y."/>
            <person name="Han X.-F."/>
            <person name="Zhang Y.-Q."/>
        </authorList>
    </citation>
    <scope>NUCLEOTIDE SEQUENCE</scope>
    <source>
        <strain evidence="1">CPCC 203407</strain>
    </source>
</reference>
<gene>
    <name evidence="1" type="ORF">N1028_10120</name>
</gene>
<proteinExistence type="predicted"/>
<dbReference type="Gene3D" id="3.30.530.20">
    <property type="match status" value="1"/>
</dbReference>